<dbReference type="InterPro" id="IPR001387">
    <property type="entry name" value="Cro/C1-type_HTH"/>
</dbReference>
<proteinExistence type="predicted"/>
<accession>A0A3B1BB18</accession>
<dbReference type="SUPFAM" id="SSF47413">
    <property type="entry name" value="lambda repressor-like DNA-binding domains"/>
    <property type="match status" value="1"/>
</dbReference>
<dbReference type="InterPro" id="IPR010982">
    <property type="entry name" value="Lambda_DNA-bd_dom_sf"/>
</dbReference>
<sequence>MQEVLYRLLEQIIEAGQKQGMDQKTLVAKAGLGASTLSKLKQADDVRFSTLLRLANVVGLRLSLSSNDPVLEKLIERNFFDNEE</sequence>
<dbReference type="EMBL" id="UOFY01000028">
    <property type="protein sequence ID" value="VAX08608.1"/>
    <property type="molecule type" value="Genomic_DNA"/>
</dbReference>
<name>A0A3B1BB18_9ZZZZ</name>
<dbReference type="GO" id="GO:0003677">
    <property type="term" value="F:DNA binding"/>
    <property type="evidence" value="ECO:0007669"/>
    <property type="project" value="InterPro"/>
</dbReference>
<protein>
    <recommendedName>
        <fullName evidence="1">HTH cro/C1-type domain-containing protein</fullName>
    </recommendedName>
</protein>
<evidence type="ECO:0000259" key="1">
    <source>
        <dbReference type="Pfam" id="PF13443"/>
    </source>
</evidence>
<dbReference type="AlphaFoldDB" id="A0A3B1BB18"/>
<dbReference type="Pfam" id="PF13443">
    <property type="entry name" value="HTH_26"/>
    <property type="match status" value="1"/>
</dbReference>
<dbReference type="Gene3D" id="1.10.260.40">
    <property type="entry name" value="lambda repressor-like DNA-binding domains"/>
    <property type="match status" value="1"/>
</dbReference>
<gene>
    <name evidence="2" type="ORF">MNBD_GAMMA25-865</name>
</gene>
<reference evidence="2" key="1">
    <citation type="submission" date="2018-06" db="EMBL/GenBank/DDBJ databases">
        <authorList>
            <person name="Zhirakovskaya E."/>
        </authorList>
    </citation>
    <scope>NUCLEOTIDE SEQUENCE</scope>
</reference>
<evidence type="ECO:0000313" key="2">
    <source>
        <dbReference type="EMBL" id="VAX08608.1"/>
    </source>
</evidence>
<feature type="domain" description="HTH cro/C1-type" evidence="1">
    <location>
        <begin position="18"/>
        <end position="62"/>
    </location>
</feature>
<organism evidence="2">
    <name type="scientific">hydrothermal vent metagenome</name>
    <dbReference type="NCBI Taxonomy" id="652676"/>
    <lineage>
        <taxon>unclassified sequences</taxon>
        <taxon>metagenomes</taxon>
        <taxon>ecological metagenomes</taxon>
    </lineage>
</organism>